<proteinExistence type="inferred from homology"/>
<name>A0AAD9S4S1_PHOAM</name>
<evidence type="ECO:0000313" key="5">
    <source>
        <dbReference type="EMBL" id="KAK2599297.1"/>
    </source>
</evidence>
<keyword evidence="6" id="KW-1185">Reference proteome</keyword>
<comment type="caution">
    <text evidence="5">The sequence shown here is derived from an EMBL/GenBank/DDBJ whole genome shotgun (WGS) entry which is preliminary data.</text>
</comment>
<feature type="signal peptide" evidence="4">
    <location>
        <begin position="1"/>
        <end position="17"/>
    </location>
</feature>
<gene>
    <name evidence="5" type="ORF">N8I77_011066</name>
</gene>
<dbReference type="Proteomes" id="UP001265746">
    <property type="component" value="Unassembled WGS sequence"/>
</dbReference>
<dbReference type="Pfam" id="PF06766">
    <property type="entry name" value="Hydrophobin_2"/>
    <property type="match status" value="1"/>
</dbReference>
<dbReference type="Gene3D" id="3.20.120.10">
    <property type="entry name" value="Hydrophobin"/>
    <property type="match status" value="1"/>
</dbReference>
<accession>A0AAD9S4S1</accession>
<comment type="similarity">
    <text evidence="2">Belongs to the cerato-ulmin hydrophobin family.</text>
</comment>
<dbReference type="AlphaFoldDB" id="A0AAD9S4S1"/>
<dbReference type="EMBL" id="JAUJFL010000007">
    <property type="protein sequence ID" value="KAK2599297.1"/>
    <property type="molecule type" value="Genomic_DNA"/>
</dbReference>
<keyword evidence="3" id="KW-1015">Disulfide bond</keyword>
<reference evidence="5" key="1">
    <citation type="submission" date="2023-06" db="EMBL/GenBank/DDBJ databases">
        <authorList>
            <person name="Noh H."/>
        </authorList>
    </citation>
    <scope>NUCLEOTIDE SEQUENCE</scope>
    <source>
        <strain evidence="5">DUCC20226</strain>
    </source>
</reference>
<evidence type="ECO:0000256" key="1">
    <source>
        <dbReference type="ARBA" id="ARBA00004196"/>
    </source>
</evidence>
<dbReference type="CDD" id="cd23508">
    <property type="entry name" value="hydrophobin_II"/>
    <property type="match status" value="1"/>
</dbReference>
<dbReference type="GO" id="GO:0005576">
    <property type="term" value="C:extracellular region"/>
    <property type="evidence" value="ECO:0007669"/>
    <property type="project" value="InterPro"/>
</dbReference>
<evidence type="ECO:0000313" key="6">
    <source>
        <dbReference type="Proteomes" id="UP001265746"/>
    </source>
</evidence>
<dbReference type="InterPro" id="IPR010636">
    <property type="entry name" value="Class_II_hydrophobin"/>
</dbReference>
<evidence type="ECO:0000256" key="4">
    <source>
        <dbReference type="SAM" id="SignalP"/>
    </source>
</evidence>
<dbReference type="InterPro" id="IPR036686">
    <property type="entry name" value="Class_II_Hydrophobin_sf"/>
</dbReference>
<feature type="chain" id="PRO_5041914778" description="Hydrophobin" evidence="4">
    <location>
        <begin position="18"/>
        <end position="138"/>
    </location>
</feature>
<evidence type="ECO:0000256" key="2">
    <source>
        <dbReference type="ARBA" id="ARBA00009576"/>
    </source>
</evidence>
<dbReference type="SUPFAM" id="SSF101751">
    <property type="entry name" value="Hydrophobin II, HfbII"/>
    <property type="match status" value="1"/>
</dbReference>
<comment type="subcellular location">
    <subcellularLocation>
        <location evidence="1">Cell envelope</location>
    </subcellularLocation>
</comment>
<protein>
    <recommendedName>
        <fullName evidence="7">Hydrophobin</fullName>
    </recommendedName>
</protein>
<keyword evidence="4" id="KW-0732">Signal</keyword>
<evidence type="ECO:0008006" key="7">
    <source>
        <dbReference type="Google" id="ProtNLM"/>
    </source>
</evidence>
<evidence type="ECO:0000256" key="3">
    <source>
        <dbReference type="ARBA" id="ARBA00023157"/>
    </source>
</evidence>
<sequence length="138" mass="14296">MQLTKAALLALAAVALALPPNEKDELVQNPIDPDLASKGACGILKKPVCCRQSLLGLVDTGCSAAAGSPKTGQELATTCEATGKLARCCVLGLSLIKSDLSQLGLYLACMPPHAVATELGWYDDYTPPPSDITLTVTQ</sequence>
<organism evidence="5 6">
    <name type="scientific">Phomopsis amygdali</name>
    <name type="common">Fusicoccum amygdali</name>
    <dbReference type="NCBI Taxonomy" id="1214568"/>
    <lineage>
        <taxon>Eukaryota</taxon>
        <taxon>Fungi</taxon>
        <taxon>Dikarya</taxon>
        <taxon>Ascomycota</taxon>
        <taxon>Pezizomycotina</taxon>
        <taxon>Sordariomycetes</taxon>
        <taxon>Sordariomycetidae</taxon>
        <taxon>Diaporthales</taxon>
        <taxon>Diaporthaceae</taxon>
        <taxon>Diaporthe</taxon>
    </lineage>
</organism>